<gene>
    <name evidence="11" type="ORF">GCM10011403_04360</name>
</gene>
<evidence type="ECO:0000256" key="5">
    <source>
        <dbReference type="ARBA" id="ARBA00023244"/>
    </source>
</evidence>
<reference evidence="11" key="1">
    <citation type="journal article" date="2014" name="Int. J. Syst. Evol. Microbiol.">
        <title>Complete genome sequence of Corynebacterium casei LMG S-19264T (=DSM 44701T), isolated from a smear-ripened cheese.</title>
        <authorList>
            <consortium name="US DOE Joint Genome Institute (JGI-PGF)"/>
            <person name="Walter F."/>
            <person name="Albersmeier A."/>
            <person name="Kalinowski J."/>
            <person name="Ruckert C."/>
        </authorList>
    </citation>
    <scope>NUCLEOTIDE SEQUENCE</scope>
    <source>
        <strain evidence="11">CGMCC 1.15425</strain>
    </source>
</reference>
<name>A0A917LQ22_9GAMM</name>
<keyword evidence="5 9" id="KW-0627">Porphyrin biosynthesis</keyword>
<sequence>MSKQHDLSGLTVLLTRPSGRSDSLARAIRQRQGDVCELPLIEIEPEMDDDAREGIKSRILSLDQYDAAIFISSNAAQLGMEWIDQYWPQLPVGLEAYAVGPGTAKILRHFDWPVHVSDKGVTSEDLLALPGLKQAQGKRIALFRGVGGRELIAETLRKRGAQVDYLELYRRHTPDYSQDVVSELIQRRNINAVVVTSAQILDVLLHCSRQNADSLRVVPVLVPSERVRQRAMDYGLNVVINAGGADDETVLDALEKVVSMTR</sequence>
<dbReference type="GO" id="GO:0006780">
    <property type="term" value="P:uroporphyrinogen III biosynthetic process"/>
    <property type="evidence" value="ECO:0007669"/>
    <property type="project" value="UniProtKB-UniRule"/>
</dbReference>
<dbReference type="PANTHER" id="PTHR38042">
    <property type="entry name" value="UROPORPHYRINOGEN-III SYNTHASE, CHLOROPLASTIC"/>
    <property type="match status" value="1"/>
</dbReference>
<dbReference type="Pfam" id="PF02602">
    <property type="entry name" value="HEM4"/>
    <property type="match status" value="1"/>
</dbReference>
<dbReference type="PANTHER" id="PTHR38042:SF1">
    <property type="entry name" value="UROPORPHYRINOGEN-III SYNTHASE, CHLOROPLASTIC"/>
    <property type="match status" value="1"/>
</dbReference>
<evidence type="ECO:0000256" key="8">
    <source>
        <dbReference type="ARBA" id="ARBA00048617"/>
    </source>
</evidence>
<dbReference type="EMBL" id="BMIY01000002">
    <property type="protein sequence ID" value="GGG50334.1"/>
    <property type="molecule type" value="Genomic_DNA"/>
</dbReference>
<evidence type="ECO:0000256" key="9">
    <source>
        <dbReference type="RuleBase" id="RU366031"/>
    </source>
</evidence>
<evidence type="ECO:0000256" key="3">
    <source>
        <dbReference type="ARBA" id="ARBA00013109"/>
    </source>
</evidence>
<dbReference type="RefSeq" id="WP_082866460.1">
    <property type="nucleotide sequence ID" value="NZ_BMIY01000002.1"/>
</dbReference>
<dbReference type="InterPro" id="IPR039793">
    <property type="entry name" value="UROS/Hem4"/>
</dbReference>
<comment type="pathway">
    <text evidence="1 9">Porphyrin-containing compound metabolism; protoporphyrin-IX biosynthesis; coproporphyrinogen-III from 5-aminolevulinate: step 3/4.</text>
</comment>
<dbReference type="GO" id="GO:0032259">
    <property type="term" value="P:methylation"/>
    <property type="evidence" value="ECO:0007669"/>
    <property type="project" value="UniProtKB-KW"/>
</dbReference>
<dbReference type="InterPro" id="IPR036108">
    <property type="entry name" value="4pyrrol_syn_uPrphyn_synt_sf"/>
</dbReference>
<keyword evidence="4 9" id="KW-0456">Lyase</keyword>
<accession>A0A917LQ22</accession>
<dbReference type="SUPFAM" id="SSF69618">
    <property type="entry name" value="HemD-like"/>
    <property type="match status" value="1"/>
</dbReference>
<evidence type="ECO:0000259" key="10">
    <source>
        <dbReference type="Pfam" id="PF02602"/>
    </source>
</evidence>
<dbReference type="GO" id="GO:0006782">
    <property type="term" value="P:protoporphyrinogen IX biosynthetic process"/>
    <property type="evidence" value="ECO:0007669"/>
    <property type="project" value="UniProtKB-UniRule"/>
</dbReference>
<comment type="catalytic activity">
    <reaction evidence="8 9">
        <text>hydroxymethylbilane = uroporphyrinogen III + H2O</text>
        <dbReference type="Rhea" id="RHEA:18965"/>
        <dbReference type="ChEBI" id="CHEBI:15377"/>
        <dbReference type="ChEBI" id="CHEBI:57308"/>
        <dbReference type="ChEBI" id="CHEBI:57845"/>
        <dbReference type="EC" id="4.2.1.75"/>
    </reaction>
</comment>
<organism evidence="11 12">
    <name type="scientific">Pseudohongiella nitratireducens</name>
    <dbReference type="NCBI Taxonomy" id="1768907"/>
    <lineage>
        <taxon>Bacteria</taxon>
        <taxon>Pseudomonadati</taxon>
        <taxon>Pseudomonadota</taxon>
        <taxon>Gammaproteobacteria</taxon>
        <taxon>Pseudomonadales</taxon>
        <taxon>Pseudohongiellaceae</taxon>
        <taxon>Pseudohongiella</taxon>
    </lineage>
</organism>
<keyword evidence="11" id="KW-0808">Transferase</keyword>
<comment type="similarity">
    <text evidence="2 9">Belongs to the uroporphyrinogen-III synthase family.</text>
</comment>
<evidence type="ECO:0000256" key="1">
    <source>
        <dbReference type="ARBA" id="ARBA00004772"/>
    </source>
</evidence>
<keyword evidence="12" id="KW-1185">Reference proteome</keyword>
<reference evidence="11" key="2">
    <citation type="submission" date="2020-09" db="EMBL/GenBank/DDBJ databases">
        <authorList>
            <person name="Sun Q."/>
            <person name="Zhou Y."/>
        </authorList>
    </citation>
    <scope>NUCLEOTIDE SEQUENCE</scope>
    <source>
        <strain evidence="11">CGMCC 1.15425</strain>
    </source>
</reference>
<evidence type="ECO:0000313" key="12">
    <source>
        <dbReference type="Proteomes" id="UP000627715"/>
    </source>
</evidence>
<evidence type="ECO:0000313" key="11">
    <source>
        <dbReference type="EMBL" id="GGG50334.1"/>
    </source>
</evidence>
<evidence type="ECO:0000256" key="7">
    <source>
        <dbReference type="ARBA" id="ARBA00040167"/>
    </source>
</evidence>
<dbReference type="EC" id="4.2.1.75" evidence="3 9"/>
<protein>
    <recommendedName>
        <fullName evidence="7 9">Uroporphyrinogen-III synthase</fullName>
        <ecNumber evidence="3 9">4.2.1.75</ecNumber>
    </recommendedName>
</protein>
<feature type="domain" description="Tetrapyrrole biosynthesis uroporphyrinogen III synthase" evidence="10">
    <location>
        <begin position="22"/>
        <end position="242"/>
    </location>
</feature>
<keyword evidence="11" id="KW-0489">Methyltransferase</keyword>
<dbReference type="GO" id="GO:0004852">
    <property type="term" value="F:uroporphyrinogen-III synthase activity"/>
    <property type="evidence" value="ECO:0007669"/>
    <property type="project" value="UniProtKB-UniRule"/>
</dbReference>
<dbReference type="CDD" id="cd06578">
    <property type="entry name" value="HemD"/>
    <property type="match status" value="1"/>
</dbReference>
<comment type="caution">
    <text evidence="11">The sequence shown here is derived from an EMBL/GenBank/DDBJ whole genome shotgun (WGS) entry which is preliminary data.</text>
</comment>
<evidence type="ECO:0000256" key="6">
    <source>
        <dbReference type="ARBA" id="ARBA00037589"/>
    </source>
</evidence>
<comment type="function">
    <text evidence="6 9">Catalyzes cyclization of the linear tetrapyrrole, hydroxymethylbilane, to the macrocyclic uroporphyrinogen III.</text>
</comment>
<dbReference type="GO" id="GO:0008168">
    <property type="term" value="F:methyltransferase activity"/>
    <property type="evidence" value="ECO:0007669"/>
    <property type="project" value="UniProtKB-KW"/>
</dbReference>
<dbReference type="AlphaFoldDB" id="A0A917LQ22"/>
<evidence type="ECO:0000256" key="4">
    <source>
        <dbReference type="ARBA" id="ARBA00023239"/>
    </source>
</evidence>
<dbReference type="Proteomes" id="UP000627715">
    <property type="component" value="Unassembled WGS sequence"/>
</dbReference>
<dbReference type="Gene3D" id="3.40.50.10090">
    <property type="match status" value="2"/>
</dbReference>
<evidence type="ECO:0000256" key="2">
    <source>
        <dbReference type="ARBA" id="ARBA00008133"/>
    </source>
</evidence>
<dbReference type="InterPro" id="IPR003754">
    <property type="entry name" value="4pyrrol_synth_uPrphyn_synth"/>
</dbReference>
<proteinExistence type="inferred from homology"/>
<dbReference type="OrthoDB" id="9787650at2"/>